<dbReference type="AlphaFoldDB" id="A0A5C7HZW3"/>
<dbReference type="InterPro" id="IPR000943">
    <property type="entry name" value="RNA_pol_sigma70"/>
</dbReference>
<evidence type="ECO:0000313" key="10">
    <source>
        <dbReference type="Proteomes" id="UP000323000"/>
    </source>
</evidence>
<dbReference type="PANTHER" id="PTHR30603:SF13">
    <property type="entry name" value="RNA POLYMERASE SIGMA FACTOR SIGC"/>
    <property type="match status" value="1"/>
</dbReference>
<evidence type="ECO:0000313" key="9">
    <source>
        <dbReference type="EMBL" id="TXG61956.1"/>
    </source>
</evidence>
<protein>
    <recommendedName>
        <fullName evidence="11">RNA polymerase sigma-70 domain-containing protein</fullName>
    </recommendedName>
</protein>
<dbReference type="GO" id="GO:0006352">
    <property type="term" value="P:DNA-templated transcription initiation"/>
    <property type="evidence" value="ECO:0007669"/>
    <property type="project" value="InterPro"/>
</dbReference>
<dbReference type="InterPro" id="IPR013325">
    <property type="entry name" value="RNA_pol_sigma_r2"/>
</dbReference>
<sequence>MDSKNLVLAVYVKLDALSRKRSRTGGGEMTRLNLKWVFPIHSPFSTASSCRLSSASGGGREASFNSAKLSFLSIISEEGATYIEDPVKAYSCSFSGPLTVEHDYFEVEETRQNSDSYAGQEACGAPHFSLLMENLDVLESTFSDNDALRLEREIMLQLGRLGALKLYNTCLYGTLKTSNVLDLSDVPTEKIEEHKTNDTMDDHKGKIVVHSKRKGRRKLRTARVSETSNQISLFPFPSKAKLESFQQFIVSSAKRSSKTRSSRLSIARNEAEMSMGVKVVVNLERIRTTLEKETGQVASLRSWAEATGVSEKALQQYLHFGWYCRGELLKSSRSLVLFLARNYRGLGVPFSDLLQAGYFGVLQGAERFDHTRGYKFSTYVQYWIRKSMSKMVAQHARGVKIPSTLSRAINRIQKARKALNNSHGKYPEDSEIAKLTGLSLAEIRSASECLRVVGSIDQKMGDFLNAKYLEFMPDMSIKNPEEIVTRQHMKKDLHKLLKSLDTRERQVLVLRHGLKDHRPKSLEEIGRLFRVSKEWIRKIEKKAMAKLRDIETCGSLSHYLES</sequence>
<dbReference type="InterPro" id="IPR050239">
    <property type="entry name" value="Sigma-70_RNA_pol_init_factors"/>
</dbReference>
<dbReference type="Gene3D" id="1.20.120.1810">
    <property type="match status" value="1"/>
</dbReference>
<dbReference type="Proteomes" id="UP000323000">
    <property type="component" value="Chromosome 5"/>
</dbReference>
<keyword evidence="10" id="KW-1185">Reference proteome</keyword>
<dbReference type="GO" id="GO:0071482">
    <property type="term" value="P:cellular response to light stimulus"/>
    <property type="evidence" value="ECO:0007669"/>
    <property type="project" value="UniProtKB-ARBA"/>
</dbReference>
<proteinExistence type="inferred from homology"/>
<dbReference type="InterPro" id="IPR014284">
    <property type="entry name" value="RNA_pol_sigma-70_dom"/>
</dbReference>
<dbReference type="SUPFAM" id="SSF88946">
    <property type="entry name" value="Sigma2 domain of RNA polymerase sigma factors"/>
    <property type="match status" value="1"/>
</dbReference>
<evidence type="ECO:0000256" key="4">
    <source>
        <dbReference type="ARBA" id="ARBA00023125"/>
    </source>
</evidence>
<keyword evidence="2" id="KW-0805">Transcription regulation</keyword>
<feature type="domain" description="RNA polymerase sigma-70 region 2" evidence="7">
    <location>
        <begin position="330"/>
        <end position="397"/>
    </location>
</feature>
<dbReference type="EMBL" id="VAHF01000005">
    <property type="protein sequence ID" value="TXG61956.1"/>
    <property type="molecule type" value="Genomic_DNA"/>
</dbReference>
<dbReference type="OrthoDB" id="206108at2759"/>
<dbReference type="NCBIfam" id="TIGR02937">
    <property type="entry name" value="sigma70-ECF"/>
    <property type="match status" value="1"/>
</dbReference>
<dbReference type="InterPro" id="IPR007630">
    <property type="entry name" value="RNA_pol_sigma70_r4"/>
</dbReference>
<accession>A0A5C7HZW3</accession>
<dbReference type="InterPro" id="IPR013324">
    <property type="entry name" value="RNA_pol_sigma_r3/r4-like"/>
</dbReference>
<evidence type="ECO:0000256" key="1">
    <source>
        <dbReference type="ARBA" id="ARBA00007788"/>
    </source>
</evidence>
<gene>
    <name evidence="9" type="ORF">EZV62_013319</name>
</gene>
<organism evidence="9 10">
    <name type="scientific">Acer yangbiense</name>
    <dbReference type="NCBI Taxonomy" id="1000413"/>
    <lineage>
        <taxon>Eukaryota</taxon>
        <taxon>Viridiplantae</taxon>
        <taxon>Streptophyta</taxon>
        <taxon>Embryophyta</taxon>
        <taxon>Tracheophyta</taxon>
        <taxon>Spermatophyta</taxon>
        <taxon>Magnoliopsida</taxon>
        <taxon>eudicotyledons</taxon>
        <taxon>Gunneridae</taxon>
        <taxon>Pentapetalae</taxon>
        <taxon>rosids</taxon>
        <taxon>malvids</taxon>
        <taxon>Sapindales</taxon>
        <taxon>Sapindaceae</taxon>
        <taxon>Hippocastanoideae</taxon>
        <taxon>Acereae</taxon>
        <taxon>Acer</taxon>
    </lineage>
</organism>
<feature type="domain" description="RNA polymerase sigma-70 region 4" evidence="8">
    <location>
        <begin position="496"/>
        <end position="548"/>
    </location>
</feature>
<dbReference type="GO" id="GO:0003677">
    <property type="term" value="F:DNA binding"/>
    <property type="evidence" value="ECO:0007669"/>
    <property type="project" value="UniProtKB-KW"/>
</dbReference>
<comment type="caution">
    <text evidence="9">The sequence shown here is derived from an EMBL/GenBank/DDBJ whole genome shotgun (WGS) entry which is preliminary data.</text>
</comment>
<evidence type="ECO:0000259" key="7">
    <source>
        <dbReference type="Pfam" id="PF04542"/>
    </source>
</evidence>
<dbReference type="SUPFAM" id="SSF88659">
    <property type="entry name" value="Sigma3 and sigma4 domains of RNA polymerase sigma factors"/>
    <property type="match status" value="2"/>
</dbReference>
<dbReference type="InterPro" id="IPR007624">
    <property type="entry name" value="RNA_pol_sigma70_r3"/>
</dbReference>
<dbReference type="Pfam" id="PF04539">
    <property type="entry name" value="Sigma70_r3"/>
    <property type="match status" value="1"/>
</dbReference>
<comment type="similarity">
    <text evidence="1">Belongs to the sigma-70 factor family.</text>
</comment>
<evidence type="ECO:0000259" key="6">
    <source>
        <dbReference type="Pfam" id="PF04539"/>
    </source>
</evidence>
<evidence type="ECO:0000256" key="5">
    <source>
        <dbReference type="ARBA" id="ARBA00023163"/>
    </source>
</evidence>
<keyword evidence="4" id="KW-0238">DNA-binding</keyword>
<keyword evidence="5" id="KW-0804">Transcription</keyword>
<dbReference type="Pfam" id="PF04542">
    <property type="entry name" value="Sigma70_r2"/>
    <property type="match status" value="1"/>
</dbReference>
<dbReference type="Pfam" id="PF04545">
    <property type="entry name" value="Sigma70_r4"/>
    <property type="match status" value="1"/>
</dbReference>
<dbReference type="Gene3D" id="1.10.10.10">
    <property type="entry name" value="Winged helix-like DNA-binding domain superfamily/Winged helix DNA-binding domain"/>
    <property type="match status" value="2"/>
</dbReference>
<dbReference type="InterPro" id="IPR036388">
    <property type="entry name" value="WH-like_DNA-bd_sf"/>
</dbReference>
<evidence type="ECO:0000256" key="3">
    <source>
        <dbReference type="ARBA" id="ARBA00023082"/>
    </source>
</evidence>
<dbReference type="CDD" id="cd06171">
    <property type="entry name" value="Sigma70_r4"/>
    <property type="match status" value="1"/>
</dbReference>
<keyword evidence="3" id="KW-0731">Sigma factor</keyword>
<evidence type="ECO:0000259" key="8">
    <source>
        <dbReference type="Pfam" id="PF04545"/>
    </source>
</evidence>
<dbReference type="PRINTS" id="PR00046">
    <property type="entry name" value="SIGMA70FCT"/>
</dbReference>
<dbReference type="PANTHER" id="PTHR30603">
    <property type="entry name" value="RNA POLYMERASE SIGMA FACTOR RPO"/>
    <property type="match status" value="1"/>
</dbReference>
<name>A0A5C7HZW3_9ROSI</name>
<evidence type="ECO:0000256" key="2">
    <source>
        <dbReference type="ARBA" id="ARBA00023015"/>
    </source>
</evidence>
<dbReference type="InterPro" id="IPR007627">
    <property type="entry name" value="RNA_pol_sigma70_r2"/>
</dbReference>
<feature type="domain" description="RNA polymerase sigma-70 region 3" evidence="6">
    <location>
        <begin position="408"/>
        <end position="482"/>
    </location>
</feature>
<evidence type="ECO:0008006" key="11">
    <source>
        <dbReference type="Google" id="ProtNLM"/>
    </source>
</evidence>
<reference evidence="10" key="1">
    <citation type="journal article" date="2019" name="Gigascience">
        <title>De novo genome assembly of the endangered Acer yangbiense, a plant species with extremely small populations endemic to Yunnan Province, China.</title>
        <authorList>
            <person name="Yang J."/>
            <person name="Wariss H.M."/>
            <person name="Tao L."/>
            <person name="Zhang R."/>
            <person name="Yun Q."/>
            <person name="Hollingsworth P."/>
            <person name="Dao Z."/>
            <person name="Luo G."/>
            <person name="Guo H."/>
            <person name="Ma Y."/>
            <person name="Sun W."/>
        </authorList>
    </citation>
    <scope>NUCLEOTIDE SEQUENCE [LARGE SCALE GENOMIC DNA]</scope>
    <source>
        <strain evidence="10">cv. Malutang</strain>
    </source>
</reference>
<dbReference type="GO" id="GO:0016987">
    <property type="term" value="F:sigma factor activity"/>
    <property type="evidence" value="ECO:0007669"/>
    <property type="project" value="UniProtKB-KW"/>
</dbReference>